<reference evidence="2" key="1">
    <citation type="journal article" date="2014" name="Nucleic Acids Res.">
        <title>The evolutionary dynamics of variant antigen genes in Babesia reveal a history of genomic innovation underlying host-parasite interaction.</title>
        <authorList>
            <person name="Jackson A.P."/>
            <person name="Otto T.D."/>
            <person name="Darby A."/>
            <person name="Ramaprasad A."/>
            <person name="Xia D."/>
            <person name="Echaide I.E."/>
            <person name="Farber M."/>
            <person name="Gahlot S."/>
            <person name="Gamble J."/>
            <person name="Gupta D."/>
            <person name="Gupta Y."/>
            <person name="Jackson L."/>
            <person name="Malandrin L."/>
            <person name="Malas T.B."/>
            <person name="Moussa E."/>
            <person name="Nair M."/>
            <person name="Reid A.J."/>
            <person name="Sanders M."/>
            <person name="Sharma J."/>
            <person name="Tracey A."/>
            <person name="Quail M.A."/>
            <person name="Weir W."/>
            <person name="Wastling J.M."/>
            <person name="Hall N."/>
            <person name="Willadsen P."/>
            <person name="Lingelbach K."/>
            <person name="Shiels B."/>
            <person name="Tait A."/>
            <person name="Berriman M."/>
            <person name="Allred D.R."/>
            <person name="Pain A."/>
        </authorList>
    </citation>
    <scope>NUCLEOTIDE SEQUENCE</scope>
    <source>
        <strain evidence="2">1802A</strain>
    </source>
</reference>
<sequence length="1029" mass="113061">MSELQTVDDCEGLRFQHGPHVEFAFDVADGCNIHVQLSNPHDLLFVSNNHTIYVYRLSSLVSSAVAKESYESHLLDRIEYDGVVERIHVLPESHLLASQLSHKVIVHDFSAGSTLFECEFSSEIDSIQWSSEALLVRDVMSVLHAVSMNGVPRQVLRDCHVISPFSSDGLHAICRYDGTLWVQVFKGSPDTNKFLPLELPAEYSDFKITSVAGCHVISETLVALGLVLDEQDSLLLLCEYNERHVTALHWGFNELFLNVQEIPPKIDFMWINEWQCLFAWSNVATMVVVISRNANLVSNGEWHVVNMKEGYCLESIDVDSCPTDLTVCTSYRDKLYRKKACEDAPLLVDPPVFMLAQGGNKVALHYADIWLIGADYKEIEQLPRLGNSSEGSLFGSFKVSALRSGNEKPQKPIRQVEAPISKDLGDLFSSISVTKSQHAMSTSSQPSSGHVNKTHEDGQSCTKPAIGGAVNASGVKGNCLTQIQDKSTSNAEELSMRGIPGIIEGIHRQGIHDYQHLDVDEEIKLERIRLLEMLCNCFHIFENRLSDVESADQCDELAPHELSFDSWMRQVEDLTYMQHSVFDDLNGIKRSPATTREIQKDELTEMRSLYETATELYKTQFNIQGCDANLCDMENQLNAVKDGLQVLNEKLDYFEKMISNVETKQMLISSNVVKTREEEHEIYPPQGRNELADIDVLIGQLKAVHIKPAIDFVGFKEVEVKYNEYSESLSKGRSKQDAMGSTSVDKAYSSFGVPKLEQVPQFNQNAQSSQPMEPVLMHSVQTASSDSTDTLTQGFNSVSVDTQSRTIECDAGVLENGNKTQKSQEKSQSDVFTASKPPSGFTDVFVKCDPPPMSPAPSSFSASKLETTEQKQGFVIPDASNDLFQRQTYSFGEVTDASKCTLSGGVQPPLPSTSGSTTFATFAGSSAVSFADLAASRNSGGFFMNPSSNPTSSPFQSTGFTGSSSPGGFTGMSAFTTGSFVSQVSQSATPSFTNLIGSSSTTTGTGTNAPSSSLSGDIWSSCRRSNPLD</sequence>
<gene>
    <name evidence="2" type="ORF">X943_001043</name>
</gene>
<dbReference type="Proteomes" id="UP001195914">
    <property type="component" value="Unassembled WGS sequence"/>
</dbReference>
<feature type="compositionally biased region" description="Polar residues" evidence="1">
    <location>
        <begin position="435"/>
        <end position="451"/>
    </location>
</feature>
<reference evidence="2" key="2">
    <citation type="submission" date="2021-05" db="EMBL/GenBank/DDBJ databases">
        <authorList>
            <person name="Pain A."/>
        </authorList>
    </citation>
    <scope>NUCLEOTIDE SEQUENCE</scope>
    <source>
        <strain evidence="2">1802A</strain>
    </source>
</reference>
<evidence type="ECO:0000313" key="2">
    <source>
        <dbReference type="EMBL" id="KAK1938410.1"/>
    </source>
</evidence>
<name>A0AAD9GH41_BABDI</name>
<protein>
    <submittedName>
        <fullName evidence="2">Uncharacterized protein</fullName>
    </submittedName>
</protein>
<feature type="region of interest" description="Disordered" evidence="1">
    <location>
        <begin position="992"/>
        <end position="1029"/>
    </location>
</feature>
<accession>A0AAD9GH41</accession>
<proteinExistence type="predicted"/>
<dbReference type="InterPro" id="IPR036322">
    <property type="entry name" value="WD40_repeat_dom_sf"/>
</dbReference>
<keyword evidence="3" id="KW-1185">Reference proteome</keyword>
<dbReference type="EMBL" id="JAHBMH010000024">
    <property type="protein sequence ID" value="KAK1938410.1"/>
    <property type="molecule type" value="Genomic_DNA"/>
</dbReference>
<evidence type="ECO:0000313" key="3">
    <source>
        <dbReference type="Proteomes" id="UP001195914"/>
    </source>
</evidence>
<feature type="region of interest" description="Disordered" evidence="1">
    <location>
        <begin position="435"/>
        <end position="465"/>
    </location>
</feature>
<evidence type="ECO:0000256" key="1">
    <source>
        <dbReference type="SAM" id="MobiDB-lite"/>
    </source>
</evidence>
<comment type="caution">
    <text evidence="2">The sequence shown here is derived from an EMBL/GenBank/DDBJ whole genome shotgun (WGS) entry which is preliminary data.</text>
</comment>
<dbReference type="AlphaFoldDB" id="A0AAD9GH41"/>
<dbReference type="SUPFAM" id="SSF50978">
    <property type="entry name" value="WD40 repeat-like"/>
    <property type="match status" value="1"/>
</dbReference>
<feature type="compositionally biased region" description="Low complexity" evidence="1">
    <location>
        <begin position="997"/>
        <end position="1007"/>
    </location>
</feature>
<organism evidence="2 3">
    <name type="scientific">Babesia divergens</name>
    <dbReference type="NCBI Taxonomy" id="32595"/>
    <lineage>
        <taxon>Eukaryota</taxon>
        <taxon>Sar</taxon>
        <taxon>Alveolata</taxon>
        <taxon>Apicomplexa</taxon>
        <taxon>Aconoidasida</taxon>
        <taxon>Piroplasmida</taxon>
        <taxon>Babesiidae</taxon>
        <taxon>Babesia</taxon>
    </lineage>
</organism>
<feature type="region of interest" description="Disordered" evidence="1">
    <location>
        <begin position="812"/>
        <end position="834"/>
    </location>
</feature>